<accession>A0ABP9Z7C7</accession>
<feature type="region of interest" description="Disordered" evidence="1">
    <location>
        <begin position="24"/>
        <end position="52"/>
    </location>
</feature>
<organism evidence="2 3">
    <name type="scientific">Mucor flavus</name>
    <dbReference type="NCBI Taxonomy" id="439312"/>
    <lineage>
        <taxon>Eukaryota</taxon>
        <taxon>Fungi</taxon>
        <taxon>Fungi incertae sedis</taxon>
        <taxon>Mucoromycota</taxon>
        <taxon>Mucoromycotina</taxon>
        <taxon>Mucoromycetes</taxon>
        <taxon>Mucorales</taxon>
        <taxon>Mucorineae</taxon>
        <taxon>Mucoraceae</taxon>
        <taxon>Mucor</taxon>
    </lineage>
</organism>
<keyword evidence="3" id="KW-1185">Reference proteome</keyword>
<evidence type="ECO:0000313" key="2">
    <source>
        <dbReference type="EMBL" id="GAA5815012.1"/>
    </source>
</evidence>
<evidence type="ECO:0000256" key="1">
    <source>
        <dbReference type="SAM" id="MobiDB-lite"/>
    </source>
</evidence>
<proteinExistence type="predicted"/>
<dbReference type="EMBL" id="BAABUK010000023">
    <property type="protein sequence ID" value="GAA5815012.1"/>
    <property type="molecule type" value="Genomic_DNA"/>
</dbReference>
<feature type="compositionally biased region" description="Low complexity" evidence="1">
    <location>
        <begin position="42"/>
        <end position="52"/>
    </location>
</feature>
<gene>
    <name evidence="2" type="ORF">MFLAVUS_008516</name>
</gene>
<evidence type="ECO:0000313" key="3">
    <source>
        <dbReference type="Proteomes" id="UP001473302"/>
    </source>
</evidence>
<name>A0ABP9Z7C7_9FUNG</name>
<feature type="non-terminal residue" evidence="2">
    <location>
        <position position="1"/>
    </location>
</feature>
<dbReference type="Proteomes" id="UP001473302">
    <property type="component" value="Unassembled WGS sequence"/>
</dbReference>
<reference evidence="2 3" key="1">
    <citation type="submission" date="2024-04" db="EMBL/GenBank/DDBJ databases">
        <title>genome sequences of Mucor flavus KT1a and Helicostylum pulchrum KT1b strains isolated from the surface of a dry-aged beef.</title>
        <authorList>
            <person name="Toyotome T."/>
            <person name="Hosono M."/>
            <person name="Torimaru M."/>
            <person name="Fukuda K."/>
            <person name="Mikami N."/>
        </authorList>
    </citation>
    <scope>NUCLEOTIDE SEQUENCE [LARGE SCALE GENOMIC DNA]</scope>
    <source>
        <strain evidence="2 3">KT1a</strain>
    </source>
</reference>
<protein>
    <submittedName>
        <fullName evidence="2">Uncharacterized protein</fullName>
    </submittedName>
</protein>
<comment type="caution">
    <text evidence="2">The sequence shown here is derived from an EMBL/GenBank/DDBJ whole genome shotgun (WGS) entry which is preliminary data.</text>
</comment>
<feature type="compositionally biased region" description="Low complexity" evidence="1">
    <location>
        <begin position="25"/>
        <end position="36"/>
    </location>
</feature>
<sequence length="86" mass="9567">TSIKKAQAQQLELKRKFDELEDVALTSTSTTTSSPSSPSPSSPSTSSPSLPSSSLYQMGMKFVLEFKKAIIKQGKERMDWKLFHEI</sequence>